<dbReference type="PROSITE" id="PS50093">
    <property type="entry name" value="PKD"/>
    <property type="match status" value="1"/>
</dbReference>
<evidence type="ECO:0000256" key="5">
    <source>
        <dbReference type="ARBA" id="ARBA00022825"/>
    </source>
</evidence>
<dbReference type="InterPro" id="IPR000209">
    <property type="entry name" value="Peptidase_S8/S53_dom"/>
</dbReference>
<sequence length="546" mass="56888">MHVLSRLNSRRSGLAISALALCVASSLSAAEQSSRYIVVLNAGAKLEGAHQQASLQAQQQRLQHFANALQLEPQLTVPEQNLISVELTPEQLLKVKANPQVALVEVDPIRYLQAESTPYGIAMVKALQVPDNLVSNRKVCILDTGYTLNHPDLINSGVTGDDGYGNNDTGNWYEDGNGHGTHVAGTIAAVGGNNQGVVGVNRNGQLKLHIVKVFNNAGNWAYGSDLIAAINQCKAAGANVTSMSLGGSGQSTAERTAFEQSYAAGMLHIAAAGNAGNNTLSYPASYDAVVSVAAVDSNSAKASFSQYNNQVEIAAPGVGVNSTWRDGGYKSISGTSMATPHVSGVAALVWSHYPQCSNVQIRNALNKTAVDKGSAGRDVNFGFGIINAKAAYDYLTAGCNGGGTGQNQAPVAKFNVSINGRSVTLSNQSTDDKAVVSSTWTFGDGNSSSANAPTHTYAADGSYTVTLTVKDAEGLSHSVSQTLSVSSGNTGGCNGLPTWSATGIYVAGNSVAHQGVKYTAKWWTQGENPAQKSGQWDVWKNNGSCQ</sequence>
<dbReference type="SUPFAM" id="SSF51055">
    <property type="entry name" value="Carbohydrate binding domain"/>
    <property type="match status" value="1"/>
</dbReference>
<dbReference type="InterPro" id="IPR003610">
    <property type="entry name" value="CBM5/12"/>
</dbReference>
<dbReference type="InterPro" id="IPR050131">
    <property type="entry name" value="Peptidase_S8_subtilisin-like"/>
</dbReference>
<evidence type="ECO:0000256" key="1">
    <source>
        <dbReference type="ARBA" id="ARBA00011073"/>
    </source>
</evidence>
<dbReference type="EMBL" id="JBHLXP010000001">
    <property type="protein sequence ID" value="MFC0047090.1"/>
    <property type="molecule type" value="Genomic_DNA"/>
</dbReference>
<keyword evidence="3" id="KW-0479">Metal-binding</keyword>
<dbReference type="PRINTS" id="PR00723">
    <property type="entry name" value="SUBTILISIN"/>
</dbReference>
<comment type="similarity">
    <text evidence="1 6">Belongs to the peptidase S8 family.</text>
</comment>
<evidence type="ECO:0000256" key="4">
    <source>
        <dbReference type="ARBA" id="ARBA00022801"/>
    </source>
</evidence>
<evidence type="ECO:0000259" key="8">
    <source>
        <dbReference type="PROSITE" id="PS50093"/>
    </source>
</evidence>
<organism evidence="9 10">
    <name type="scientific">Rheinheimera tilapiae</name>
    <dbReference type="NCBI Taxonomy" id="875043"/>
    <lineage>
        <taxon>Bacteria</taxon>
        <taxon>Pseudomonadati</taxon>
        <taxon>Pseudomonadota</taxon>
        <taxon>Gammaproteobacteria</taxon>
        <taxon>Chromatiales</taxon>
        <taxon>Chromatiaceae</taxon>
        <taxon>Rheinheimera</taxon>
    </lineage>
</organism>
<evidence type="ECO:0000256" key="2">
    <source>
        <dbReference type="ARBA" id="ARBA00022670"/>
    </source>
</evidence>
<proteinExistence type="inferred from homology"/>
<feature type="active site" description="Charge relay system" evidence="6">
    <location>
        <position position="143"/>
    </location>
</feature>
<dbReference type="RefSeq" id="WP_377240008.1">
    <property type="nucleotide sequence ID" value="NZ_JBHLXP010000001.1"/>
</dbReference>
<dbReference type="SUPFAM" id="SSF52743">
    <property type="entry name" value="Subtilisin-like"/>
    <property type="match status" value="1"/>
</dbReference>
<evidence type="ECO:0000256" key="3">
    <source>
        <dbReference type="ARBA" id="ARBA00022723"/>
    </source>
</evidence>
<evidence type="ECO:0000313" key="9">
    <source>
        <dbReference type="EMBL" id="MFC0047090.1"/>
    </source>
</evidence>
<dbReference type="SMART" id="SM00495">
    <property type="entry name" value="ChtBD3"/>
    <property type="match status" value="1"/>
</dbReference>
<dbReference type="InterPro" id="IPR022398">
    <property type="entry name" value="Peptidase_S8_His-AS"/>
</dbReference>
<reference evidence="9 10" key="1">
    <citation type="submission" date="2024-09" db="EMBL/GenBank/DDBJ databases">
        <authorList>
            <person name="Sun Q."/>
            <person name="Mori K."/>
        </authorList>
    </citation>
    <scope>NUCLEOTIDE SEQUENCE [LARGE SCALE GENOMIC DNA]</scope>
    <source>
        <strain evidence="9 10">KCTC 23315</strain>
    </source>
</reference>
<feature type="signal peptide" evidence="7">
    <location>
        <begin position="1"/>
        <end position="29"/>
    </location>
</feature>
<dbReference type="InterPro" id="IPR037045">
    <property type="entry name" value="S8pro/Inhibitor_I9_sf"/>
</dbReference>
<dbReference type="PROSITE" id="PS00137">
    <property type="entry name" value="SUBTILASE_HIS"/>
    <property type="match status" value="1"/>
</dbReference>
<feature type="active site" description="Charge relay system" evidence="6">
    <location>
        <position position="336"/>
    </location>
</feature>
<keyword evidence="2 6" id="KW-0645">Protease</keyword>
<dbReference type="PANTHER" id="PTHR43806">
    <property type="entry name" value="PEPTIDASE S8"/>
    <property type="match status" value="1"/>
</dbReference>
<dbReference type="InterPro" id="IPR036852">
    <property type="entry name" value="Peptidase_S8/S53_dom_sf"/>
</dbReference>
<gene>
    <name evidence="9" type="ORF">ACFFJP_02155</name>
</gene>
<dbReference type="Pfam" id="PF00082">
    <property type="entry name" value="Peptidase_S8"/>
    <property type="match status" value="1"/>
</dbReference>
<dbReference type="PROSITE" id="PS00138">
    <property type="entry name" value="SUBTILASE_SER"/>
    <property type="match status" value="1"/>
</dbReference>
<evidence type="ECO:0000256" key="7">
    <source>
        <dbReference type="SAM" id="SignalP"/>
    </source>
</evidence>
<dbReference type="CDD" id="cd07477">
    <property type="entry name" value="Peptidases_S8_Subtilisin_subset"/>
    <property type="match status" value="1"/>
</dbReference>
<dbReference type="Gene3D" id="3.40.50.200">
    <property type="entry name" value="Peptidase S8/S53 domain"/>
    <property type="match status" value="1"/>
</dbReference>
<dbReference type="InterPro" id="IPR035986">
    <property type="entry name" value="PKD_dom_sf"/>
</dbReference>
<dbReference type="InterPro" id="IPR022409">
    <property type="entry name" value="PKD/Chitinase_dom"/>
</dbReference>
<name>A0ABV6B885_9GAMM</name>
<dbReference type="Proteomes" id="UP001589813">
    <property type="component" value="Unassembled WGS sequence"/>
</dbReference>
<dbReference type="Pfam" id="PF02839">
    <property type="entry name" value="CBM_5_12"/>
    <property type="match status" value="1"/>
</dbReference>
<dbReference type="InterPro" id="IPR013783">
    <property type="entry name" value="Ig-like_fold"/>
</dbReference>
<dbReference type="SUPFAM" id="SSF49299">
    <property type="entry name" value="PKD domain"/>
    <property type="match status" value="1"/>
</dbReference>
<dbReference type="CDD" id="cd00146">
    <property type="entry name" value="PKD"/>
    <property type="match status" value="1"/>
</dbReference>
<feature type="domain" description="PKD" evidence="8">
    <location>
        <begin position="406"/>
        <end position="485"/>
    </location>
</feature>
<dbReference type="Gene3D" id="3.30.70.80">
    <property type="entry name" value="Peptidase S8 propeptide/proteinase inhibitor I9"/>
    <property type="match status" value="1"/>
</dbReference>
<dbReference type="CDD" id="cd12215">
    <property type="entry name" value="ChiC_BD"/>
    <property type="match status" value="1"/>
</dbReference>
<dbReference type="InterPro" id="IPR023828">
    <property type="entry name" value="Peptidase_S8_Ser-AS"/>
</dbReference>
<dbReference type="PANTHER" id="PTHR43806:SF11">
    <property type="entry name" value="CEREVISIN-RELATED"/>
    <property type="match status" value="1"/>
</dbReference>
<keyword evidence="10" id="KW-1185">Reference proteome</keyword>
<dbReference type="SMART" id="SM00089">
    <property type="entry name" value="PKD"/>
    <property type="match status" value="1"/>
</dbReference>
<dbReference type="InterPro" id="IPR034202">
    <property type="entry name" value="Subtilisin_Carlsberg-like"/>
</dbReference>
<evidence type="ECO:0000256" key="6">
    <source>
        <dbReference type="PROSITE-ProRule" id="PRU01240"/>
    </source>
</evidence>
<dbReference type="InterPro" id="IPR036573">
    <property type="entry name" value="CBM_sf_5/12"/>
</dbReference>
<dbReference type="Gene3D" id="2.60.40.10">
    <property type="entry name" value="Immunoglobulins"/>
    <property type="match status" value="1"/>
</dbReference>
<keyword evidence="7" id="KW-0732">Signal</keyword>
<keyword evidence="4 6" id="KW-0378">Hydrolase</keyword>
<feature type="chain" id="PRO_5047184198" evidence="7">
    <location>
        <begin position="30"/>
        <end position="546"/>
    </location>
</feature>
<protein>
    <submittedName>
        <fullName evidence="9">S8 family serine peptidase</fullName>
    </submittedName>
</protein>
<evidence type="ECO:0000313" key="10">
    <source>
        <dbReference type="Proteomes" id="UP001589813"/>
    </source>
</evidence>
<comment type="caution">
    <text evidence="9">The sequence shown here is derived from an EMBL/GenBank/DDBJ whole genome shotgun (WGS) entry which is preliminary data.</text>
</comment>
<dbReference type="Pfam" id="PF18911">
    <property type="entry name" value="PKD_4"/>
    <property type="match status" value="1"/>
</dbReference>
<dbReference type="PROSITE" id="PS51892">
    <property type="entry name" value="SUBTILASE"/>
    <property type="match status" value="1"/>
</dbReference>
<dbReference type="InterPro" id="IPR000601">
    <property type="entry name" value="PKD_dom"/>
</dbReference>
<accession>A0ABV6B885</accession>
<keyword evidence="5 6" id="KW-0720">Serine protease</keyword>
<feature type="active site" description="Charge relay system" evidence="6">
    <location>
        <position position="179"/>
    </location>
</feature>
<dbReference type="InterPro" id="IPR015500">
    <property type="entry name" value="Peptidase_S8_subtilisin-rel"/>
</dbReference>
<dbReference type="Gene3D" id="2.10.10.20">
    <property type="entry name" value="Carbohydrate-binding module superfamily 5/12"/>
    <property type="match status" value="1"/>
</dbReference>